<evidence type="ECO:0000256" key="3">
    <source>
        <dbReference type="ARBA" id="ARBA00022448"/>
    </source>
</evidence>
<dbReference type="EMBL" id="BAABLF010000004">
    <property type="protein sequence ID" value="GAA5186883.1"/>
    <property type="molecule type" value="Genomic_DNA"/>
</dbReference>
<organism evidence="7 8">
    <name type="scientific">Ferrimonas gelatinilytica</name>
    <dbReference type="NCBI Taxonomy" id="1255257"/>
    <lineage>
        <taxon>Bacteria</taxon>
        <taxon>Pseudomonadati</taxon>
        <taxon>Pseudomonadota</taxon>
        <taxon>Gammaproteobacteria</taxon>
        <taxon>Alteromonadales</taxon>
        <taxon>Ferrimonadaceae</taxon>
        <taxon>Ferrimonas</taxon>
    </lineage>
</organism>
<dbReference type="Pfam" id="PF25917">
    <property type="entry name" value="BSH_RND"/>
    <property type="match status" value="1"/>
</dbReference>
<gene>
    <name evidence="7" type="primary">mexV</name>
    <name evidence="7" type="ORF">GCM10025772_03290</name>
</gene>
<keyword evidence="3" id="KW-0813">Transport</keyword>
<evidence type="ECO:0000256" key="2">
    <source>
        <dbReference type="ARBA" id="ARBA00009477"/>
    </source>
</evidence>
<accession>A0ABP9RVQ8</accession>
<reference evidence="8" key="1">
    <citation type="journal article" date="2019" name="Int. J. Syst. Evol. Microbiol.">
        <title>The Global Catalogue of Microorganisms (GCM) 10K type strain sequencing project: providing services to taxonomists for standard genome sequencing and annotation.</title>
        <authorList>
            <consortium name="The Broad Institute Genomics Platform"/>
            <consortium name="The Broad Institute Genome Sequencing Center for Infectious Disease"/>
            <person name="Wu L."/>
            <person name="Ma J."/>
        </authorList>
    </citation>
    <scope>NUCLEOTIDE SEQUENCE [LARGE SCALE GENOMIC DNA]</scope>
    <source>
        <strain evidence="8">JCM 18720</strain>
    </source>
</reference>
<dbReference type="InterPro" id="IPR058627">
    <property type="entry name" value="MdtA-like_C"/>
</dbReference>
<feature type="domain" description="Multidrug resistance protein MdtA-like C-terminal permuted SH3" evidence="6">
    <location>
        <begin position="282"/>
        <end position="341"/>
    </location>
</feature>
<evidence type="ECO:0000259" key="6">
    <source>
        <dbReference type="Pfam" id="PF25967"/>
    </source>
</evidence>
<evidence type="ECO:0000259" key="5">
    <source>
        <dbReference type="Pfam" id="PF25954"/>
    </source>
</evidence>
<dbReference type="Gene3D" id="2.40.50.100">
    <property type="match status" value="1"/>
</dbReference>
<keyword evidence="8" id="KW-1185">Reference proteome</keyword>
<dbReference type="RefSeq" id="WP_345315296.1">
    <property type="nucleotide sequence ID" value="NZ_BAABLF010000004.1"/>
</dbReference>
<dbReference type="NCBIfam" id="TIGR01730">
    <property type="entry name" value="RND_mfp"/>
    <property type="match status" value="1"/>
</dbReference>
<dbReference type="SUPFAM" id="SSF111369">
    <property type="entry name" value="HlyD-like secretion proteins"/>
    <property type="match status" value="1"/>
</dbReference>
<dbReference type="InterPro" id="IPR058792">
    <property type="entry name" value="Beta-barrel_RND_2"/>
</dbReference>
<proteinExistence type="inferred from homology"/>
<feature type="domain" description="CusB-like beta-barrel" evidence="5">
    <location>
        <begin position="203"/>
        <end position="273"/>
    </location>
</feature>
<dbReference type="Proteomes" id="UP001501600">
    <property type="component" value="Unassembled WGS sequence"/>
</dbReference>
<dbReference type="Gene3D" id="1.10.287.470">
    <property type="entry name" value="Helix hairpin bin"/>
    <property type="match status" value="1"/>
</dbReference>
<evidence type="ECO:0000256" key="1">
    <source>
        <dbReference type="ARBA" id="ARBA00004196"/>
    </source>
</evidence>
<dbReference type="PANTHER" id="PTHR30469">
    <property type="entry name" value="MULTIDRUG RESISTANCE PROTEIN MDTA"/>
    <property type="match status" value="1"/>
</dbReference>
<dbReference type="Pfam" id="PF25954">
    <property type="entry name" value="Beta-barrel_RND_2"/>
    <property type="match status" value="1"/>
</dbReference>
<dbReference type="InterPro" id="IPR058625">
    <property type="entry name" value="MdtA-like_BSH"/>
</dbReference>
<evidence type="ECO:0000313" key="8">
    <source>
        <dbReference type="Proteomes" id="UP001501600"/>
    </source>
</evidence>
<dbReference type="Gene3D" id="2.40.30.170">
    <property type="match status" value="1"/>
</dbReference>
<dbReference type="PANTHER" id="PTHR30469:SF11">
    <property type="entry name" value="BLL4320 PROTEIN"/>
    <property type="match status" value="1"/>
</dbReference>
<protein>
    <submittedName>
        <fullName evidence="7">Multidrug efflux RND transporter periplasmic adaptor subunit MexV</fullName>
    </submittedName>
</protein>
<sequence>MFKRSVLVIGGVLLVLAVLAGLKYRQISEGMARFSNFTPPPATVSAITATTERWRPQIATVGTLTAIAGTELSTEVAGIVTKMPFNSGEKVEKGTVLLQLDDSVEQANLTSLLAQESLAQIKHDRIKVLFERRNVSATEFDESSANLKVAQAAVAQTRANIAKKTLVAPFSGQLGIRQVDLGQYLKAGDTIVSLQDLSSLYADFSVPEQHLPALYVGQEVIFHNSAYPGVAFTGKVAALEAKVDENTRNIAIRAEVPNADGRLRPGMYAEIRLLMRDTIEPVVLPSTAITYSPFGDAVFVVQEDEAGQLRAYRRYVELGEQRGDGVAILSGVEAGEQVISAGTLKLDHEAPVQLAAETQG</sequence>
<name>A0ABP9RVQ8_9GAMM</name>
<dbReference type="Pfam" id="PF25967">
    <property type="entry name" value="RND-MFP_C"/>
    <property type="match status" value="1"/>
</dbReference>
<evidence type="ECO:0000313" key="7">
    <source>
        <dbReference type="EMBL" id="GAA5186883.1"/>
    </source>
</evidence>
<dbReference type="InterPro" id="IPR006143">
    <property type="entry name" value="RND_pump_MFP"/>
</dbReference>
<feature type="domain" description="Multidrug resistance protein MdtA-like barrel-sandwich hybrid" evidence="4">
    <location>
        <begin position="72"/>
        <end position="190"/>
    </location>
</feature>
<comment type="caution">
    <text evidence="7">The sequence shown here is derived from an EMBL/GenBank/DDBJ whole genome shotgun (WGS) entry which is preliminary data.</text>
</comment>
<comment type="subcellular location">
    <subcellularLocation>
        <location evidence="1">Cell envelope</location>
    </subcellularLocation>
</comment>
<evidence type="ECO:0000259" key="4">
    <source>
        <dbReference type="Pfam" id="PF25917"/>
    </source>
</evidence>
<dbReference type="Gene3D" id="2.40.420.20">
    <property type="match status" value="1"/>
</dbReference>
<comment type="similarity">
    <text evidence="2">Belongs to the membrane fusion protein (MFP) (TC 8.A.1) family.</text>
</comment>